<dbReference type="RefSeq" id="WP_318599761.1">
    <property type="nucleotide sequence ID" value="NZ_JAWSTH010000082.1"/>
</dbReference>
<comment type="caution">
    <text evidence="1">The sequence shown here is derived from an EMBL/GenBank/DDBJ whole genome shotgun (WGS) entry which is preliminary data.</text>
</comment>
<reference evidence="2" key="1">
    <citation type="submission" date="2023-07" db="EMBL/GenBank/DDBJ databases">
        <title>Conexibacter stalactiti sp. nov., isolated from stalactites in a lava cave and emended description of the genus Conexibacter.</title>
        <authorList>
            <person name="Lee S.D."/>
        </authorList>
    </citation>
    <scope>NUCLEOTIDE SEQUENCE [LARGE SCALE GENOMIC DNA]</scope>
    <source>
        <strain evidence="2">KCTC 39840</strain>
    </source>
</reference>
<protein>
    <submittedName>
        <fullName evidence="1">DUF192 domain-containing protein</fullName>
    </submittedName>
</protein>
<evidence type="ECO:0000313" key="1">
    <source>
        <dbReference type="EMBL" id="MDW5597297.1"/>
    </source>
</evidence>
<dbReference type="InterPro" id="IPR003795">
    <property type="entry name" value="DUF192"/>
</dbReference>
<gene>
    <name evidence="1" type="ORF">R7226_23315</name>
</gene>
<dbReference type="EMBL" id="JAWSTH010000082">
    <property type="protein sequence ID" value="MDW5597297.1"/>
    <property type="molecule type" value="Genomic_DNA"/>
</dbReference>
<sequence length="118" mass="12726">MLPPRLATLPPLQLRPPLTHLNGRRAHTPLARLRGLAGVAAPHGVALLLPRTRSVHTFGMRFALDLVWLDRDGRVLRVDRAVPPRRLRGCRGARAVLETAPGAAAGLRPGSPVLSPAR</sequence>
<proteinExistence type="predicted"/>
<keyword evidence="2" id="KW-1185">Reference proteome</keyword>
<reference evidence="1 2" key="2">
    <citation type="submission" date="2023-10" db="EMBL/GenBank/DDBJ databases">
        <authorList>
            <person name="Han X.F."/>
        </authorList>
    </citation>
    <scope>NUCLEOTIDE SEQUENCE [LARGE SCALE GENOMIC DNA]</scope>
    <source>
        <strain evidence="1 2">KCTC 39840</strain>
    </source>
</reference>
<evidence type="ECO:0000313" key="2">
    <source>
        <dbReference type="Proteomes" id="UP001284601"/>
    </source>
</evidence>
<dbReference type="InterPro" id="IPR038695">
    <property type="entry name" value="Saro_0823-like_sf"/>
</dbReference>
<name>A0ABU4HVE3_9ACTN</name>
<accession>A0ABU4HVE3</accession>
<dbReference type="Gene3D" id="2.60.120.1140">
    <property type="entry name" value="Protein of unknown function DUF192"/>
    <property type="match status" value="1"/>
</dbReference>
<organism evidence="1 2">
    <name type="scientific">Conexibacter stalactiti</name>
    <dbReference type="NCBI Taxonomy" id="1940611"/>
    <lineage>
        <taxon>Bacteria</taxon>
        <taxon>Bacillati</taxon>
        <taxon>Actinomycetota</taxon>
        <taxon>Thermoleophilia</taxon>
        <taxon>Solirubrobacterales</taxon>
        <taxon>Conexibacteraceae</taxon>
        <taxon>Conexibacter</taxon>
    </lineage>
</organism>
<dbReference type="Pfam" id="PF02643">
    <property type="entry name" value="DUF192"/>
    <property type="match status" value="1"/>
</dbReference>
<dbReference type="Proteomes" id="UP001284601">
    <property type="component" value="Unassembled WGS sequence"/>
</dbReference>